<keyword evidence="3" id="KW-1185">Reference proteome</keyword>
<dbReference type="GO" id="GO:0008168">
    <property type="term" value="F:methyltransferase activity"/>
    <property type="evidence" value="ECO:0007669"/>
    <property type="project" value="UniProtKB-KW"/>
</dbReference>
<dbReference type="GO" id="GO:0032259">
    <property type="term" value="P:methylation"/>
    <property type="evidence" value="ECO:0007669"/>
    <property type="project" value="UniProtKB-KW"/>
</dbReference>
<dbReference type="NCBIfam" id="TIGR01444">
    <property type="entry name" value="fkbM_fam"/>
    <property type="match status" value="1"/>
</dbReference>
<dbReference type="Pfam" id="PF05050">
    <property type="entry name" value="Methyltransf_21"/>
    <property type="match status" value="1"/>
</dbReference>
<reference evidence="2" key="1">
    <citation type="submission" date="2023-06" db="EMBL/GenBank/DDBJ databases">
        <title>Robiginitalea aurantiacus sp. nov. and Algoriphagus sediminis sp. nov., isolated from coastal sediment.</title>
        <authorList>
            <person name="Zhou Z.Y."/>
            <person name="An J."/>
            <person name="Jia Y.W."/>
            <person name="Du Z.J."/>
        </authorList>
    </citation>
    <scope>NUCLEOTIDE SEQUENCE</scope>
    <source>
        <strain evidence="2">C2-7</strain>
    </source>
</reference>
<dbReference type="Proteomes" id="UP001171916">
    <property type="component" value="Unassembled WGS sequence"/>
</dbReference>
<comment type="caution">
    <text evidence="2">The sequence shown here is derived from an EMBL/GenBank/DDBJ whole genome shotgun (WGS) entry which is preliminary data.</text>
</comment>
<dbReference type="EMBL" id="JAUEPH010000004">
    <property type="protein sequence ID" value="MDN3204704.1"/>
    <property type="molecule type" value="Genomic_DNA"/>
</dbReference>
<name>A0ABT7YET4_9BACT</name>
<dbReference type="InterPro" id="IPR053188">
    <property type="entry name" value="FkbM_Methyltransferase"/>
</dbReference>
<evidence type="ECO:0000313" key="2">
    <source>
        <dbReference type="EMBL" id="MDN3204704.1"/>
    </source>
</evidence>
<dbReference type="SUPFAM" id="SSF53335">
    <property type="entry name" value="S-adenosyl-L-methionine-dependent methyltransferases"/>
    <property type="match status" value="1"/>
</dbReference>
<organism evidence="2 3">
    <name type="scientific">Algoriphagus sediminis</name>
    <dbReference type="NCBI Taxonomy" id="3057113"/>
    <lineage>
        <taxon>Bacteria</taxon>
        <taxon>Pseudomonadati</taxon>
        <taxon>Bacteroidota</taxon>
        <taxon>Cytophagia</taxon>
        <taxon>Cytophagales</taxon>
        <taxon>Cyclobacteriaceae</taxon>
        <taxon>Algoriphagus</taxon>
    </lineage>
</organism>
<dbReference type="PANTHER" id="PTHR36973:SF4">
    <property type="entry name" value="NODULATION PROTEIN"/>
    <property type="match status" value="1"/>
</dbReference>
<gene>
    <name evidence="2" type="ORF">QVH07_11120</name>
</gene>
<protein>
    <submittedName>
        <fullName evidence="2">FkbM family methyltransferase</fullName>
    </submittedName>
</protein>
<dbReference type="PANTHER" id="PTHR36973">
    <property type="entry name" value="SLL1456 PROTEIN-RELATED"/>
    <property type="match status" value="1"/>
</dbReference>
<dbReference type="InterPro" id="IPR006342">
    <property type="entry name" value="FkbM_mtfrase"/>
</dbReference>
<evidence type="ECO:0000313" key="3">
    <source>
        <dbReference type="Proteomes" id="UP001171916"/>
    </source>
</evidence>
<proteinExistence type="predicted"/>
<dbReference type="RefSeq" id="WP_290000398.1">
    <property type="nucleotide sequence ID" value="NZ_JAUEPH010000004.1"/>
</dbReference>
<accession>A0ABT7YET4</accession>
<evidence type="ECO:0000259" key="1">
    <source>
        <dbReference type="Pfam" id="PF05050"/>
    </source>
</evidence>
<keyword evidence="2" id="KW-0489">Methyltransferase</keyword>
<dbReference type="Gene3D" id="3.40.50.150">
    <property type="entry name" value="Vaccinia Virus protein VP39"/>
    <property type="match status" value="1"/>
</dbReference>
<dbReference type="InterPro" id="IPR029063">
    <property type="entry name" value="SAM-dependent_MTases_sf"/>
</dbReference>
<keyword evidence="2" id="KW-0808">Transferase</keyword>
<feature type="domain" description="Methyltransferase FkbM" evidence="1">
    <location>
        <begin position="7"/>
        <end position="168"/>
    </location>
</feature>
<sequence>MPSLILDVGANHGTWTREMLKVFPNATYHLVEPQKHLENSIEDLRLNSKIEFYPIGLGKQNSLVEFAINQSDDSSSFRPSKTNIVGYEFIERIKVQMKTLNTFLKDENLPVPDVVKIDAEGLDLDVLEGGTTIFGITECILVESAVHQKSFPNSLIQVMNFMDDKGYEVFDFTDLNRPFSNGLLWLVEIMFLKKGSRFV</sequence>